<organism evidence="2 3">
    <name type="scientific">Chryseosolibacter histidini</name>
    <dbReference type="NCBI Taxonomy" id="2782349"/>
    <lineage>
        <taxon>Bacteria</taxon>
        <taxon>Pseudomonadati</taxon>
        <taxon>Bacteroidota</taxon>
        <taxon>Cytophagia</taxon>
        <taxon>Cytophagales</taxon>
        <taxon>Chryseotaleaceae</taxon>
        <taxon>Chryseosolibacter</taxon>
    </lineage>
</organism>
<evidence type="ECO:0000313" key="3">
    <source>
        <dbReference type="Proteomes" id="UP001319200"/>
    </source>
</evidence>
<keyword evidence="1" id="KW-0812">Transmembrane</keyword>
<feature type="transmembrane region" description="Helical" evidence="1">
    <location>
        <begin position="236"/>
        <end position="258"/>
    </location>
</feature>
<feature type="transmembrane region" description="Helical" evidence="1">
    <location>
        <begin position="352"/>
        <end position="370"/>
    </location>
</feature>
<feature type="transmembrane region" description="Helical" evidence="1">
    <location>
        <begin position="325"/>
        <end position="346"/>
    </location>
</feature>
<evidence type="ECO:0000313" key="2">
    <source>
        <dbReference type="EMBL" id="MBT1695872.1"/>
    </source>
</evidence>
<keyword evidence="3" id="KW-1185">Reference proteome</keyword>
<feature type="transmembrane region" description="Helical" evidence="1">
    <location>
        <begin position="169"/>
        <end position="189"/>
    </location>
</feature>
<proteinExistence type="predicted"/>
<sequence length="393" mass="43596">MAKLTNDQRTQIREFLIRQGLSFKPLQDEMTDHISCDIEDRMSEGYTFEEAWPQAVGAIPDQHFQHIQTEVMETINKRFTLSQGFSFLALSLLLISTLFKVLHFPLSGETLMLSFGFIAASLLTTSLSGIFLNKEKKGATRVLAVILGMVGLLIGFGFKLFHLPGADEAVTLAVGLLIVSLLVNTVYVYRHASGEGNLLTFLHEKYTPGIERFFLLLLFPLVIYKVVLIIAGPHVYVGNLLLLIVILGGGLQLIALSWRIMEKDLSKRNTLTLAATIILCFFLLLPFLGEALPVTIRVVIITVFSVVSAWLACTVEEGPKKMLPLTIVSLAPALFLGWALIWLNVIPTSLRGVFFNLPVLALLVAGVILCRKHGPMRTYMLVALSSYIFEYLA</sequence>
<dbReference type="RefSeq" id="WP_254160638.1">
    <property type="nucleotide sequence ID" value="NZ_JAHESF010000002.1"/>
</dbReference>
<feature type="transmembrane region" description="Helical" evidence="1">
    <location>
        <begin position="85"/>
        <end position="106"/>
    </location>
</feature>
<reference evidence="2 3" key="1">
    <citation type="submission" date="2021-05" db="EMBL/GenBank/DDBJ databases">
        <title>A Polyphasic approach of four new species of the genus Ohtaekwangia: Ohtaekwangia histidinii sp. nov., Ohtaekwangia cretensis sp. nov., Ohtaekwangia indiensis sp. nov., Ohtaekwangia reichenbachii sp. nov. from diverse environment.</title>
        <authorList>
            <person name="Octaviana S."/>
        </authorList>
    </citation>
    <scope>NUCLEOTIDE SEQUENCE [LARGE SCALE GENOMIC DNA]</scope>
    <source>
        <strain evidence="2 3">PWU4</strain>
    </source>
</reference>
<feature type="transmembrane region" description="Helical" evidence="1">
    <location>
        <begin position="144"/>
        <end position="163"/>
    </location>
</feature>
<feature type="transmembrane region" description="Helical" evidence="1">
    <location>
        <begin position="294"/>
        <end position="313"/>
    </location>
</feature>
<comment type="caution">
    <text evidence="2">The sequence shown here is derived from an EMBL/GenBank/DDBJ whole genome shotgun (WGS) entry which is preliminary data.</text>
</comment>
<evidence type="ECO:0000256" key="1">
    <source>
        <dbReference type="SAM" id="Phobius"/>
    </source>
</evidence>
<feature type="transmembrane region" description="Helical" evidence="1">
    <location>
        <begin position="210"/>
        <end position="230"/>
    </location>
</feature>
<dbReference type="EMBL" id="JAHESF010000002">
    <property type="protein sequence ID" value="MBT1695872.1"/>
    <property type="molecule type" value="Genomic_DNA"/>
</dbReference>
<dbReference type="AlphaFoldDB" id="A0AAP2GMX0"/>
<accession>A0AAP2GMX0</accession>
<feature type="transmembrane region" description="Helical" evidence="1">
    <location>
        <begin position="270"/>
        <end position="288"/>
    </location>
</feature>
<keyword evidence="1" id="KW-0472">Membrane</keyword>
<protein>
    <submittedName>
        <fullName evidence="2">Uncharacterized protein</fullName>
    </submittedName>
</protein>
<keyword evidence="1" id="KW-1133">Transmembrane helix</keyword>
<gene>
    <name evidence="2" type="ORF">KK083_03215</name>
</gene>
<dbReference type="Proteomes" id="UP001319200">
    <property type="component" value="Unassembled WGS sequence"/>
</dbReference>
<name>A0AAP2GMX0_9BACT</name>
<feature type="transmembrane region" description="Helical" evidence="1">
    <location>
        <begin position="112"/>
        <end position="132"/>
    </location>
</feature>